<dbReference type="PANTHER" id="PTHR43072">
    <property type="entry name" value="N-ACETYLTRANSFERASE"/>
    <property type="match status" value="1"/>
</dbReference>
<dbReference type="OrthoDB" id="9798006at2"/>
<keyword evidence="5" id="KW-1185">Reference proteome</keyword>
<reference evidence="4 5" key="1">
    <citation type="submission" date="2019-02" db="EMBL/GenBank/DDBJ databases">
        <title>Deep-cultivation of Planctomycetes and their phenomic and genomic characterization uncovers novel biology.</title>
        <authorList>
            <person name="Wiegand S."/>
            <person name="Jogler M."/>
            <person name="Boedeker C."/>
            <person name="Pinto D."/>
            <person name="Vollmers J."/>
            <person name="Rivas-Marin E."/>
            <person name="Kohn T."/>
            <person name="Peeters S.H."/>
            <person name="Heuer A."/>
            <person name="Rast P."/>
            <person name="Oberbeckmann S."/>
            <person name="Bunk B."/>
            <person name="Jeske O."/>
            <person name="Meyerdierks A."/>
            <person name="Storesund J.E."/>
            <person name="Kallscheuer N."/>
            <person name="Luecker S."/>
            <person name="Lage O.M."/>
            <person name="Pohl T."/>
            <person name="Merkel B.J."/>
            <person name="Hornburger P."/>
            <person name="Mueller R.-W."/>
            <person name="Bruemmer F."/>
            <person name="Labrenz M."/>
            <person name="Spormann A.M."/>
            <person name="Op den Camp H."/>
            <person name="Overmann J."/>
            <person name="Amann R."/>
            <person name="Jetten M.S.M."/>
            <person name="Mascher T."/>
            <person name="Medema M.H."/>
            <person name="Devos D.P."/>
            <person name="Kaster A.-K."/>
            <person name="Ovreas L."/>
            <person name="Rohde M."/>
            <person name="Galperin M.Y."/>
            <person name="Jogler C."/>
        </authorList>
    </citation>
    <scope>NUCLEOTIDE SEQUENCE [LARGE SCALE GENOMIC DNA]</scope>
    <source>
        <strain evidence="4 5">HG15A2</strain>
    </source>
</reference>
<dbReference type="CDD" id="cd04301">
    <property type="entry name" value="NAT_SF"/>
    <property type="match status" value="1"/>
</dbReference>
<dbReference type="InterPro" id="IPR016181">
    <property type="entry name" value="Acyl_CoA_acyltransferase"/>
</dbReference>
<dbReference type="Gene3D" id="3.40.630.30">
    <property type="match status" value="1"/>
</dbReference>
<dbReference type="EC" id="2.3.1.-" evidence="4"/>
<evidence type="ECO:0000259" key="3">
    <source>
        <dbReference type="PROSITE" id="PS51186"/>
    </source>
</evidence>
<dbReference type="KEGG" id="amob:HG15A2_37580"/>
<dbReference type="InterPro" id="IPR000182">
    <property type="entry name" value="GNAT_dom"/>
</dbReference>
<dbReference type="EMBL" id="CP036263">
    <property type="protein sequence ID" value="QDT00420.1"/>
    <property type="molecule type" value="Genomic_DNA"/>
</dbReference>
<dbReference type="Proteomes" id="UP000319852">
    <property type="component" value="Chromosome"/>
</dbReference>
<evidence type="ECO:0000256" key="1">
    <source>
        <dbReference type="ARBA" id="ARBA00022679"/>
    </source>
</evidence>
<proteinExistence type="predicted"/>
<evidence type="ECO:0000256" key="2">
    <source>
        <dbReference type="ARBA" id="ARBA00023315"/>
    </source>
</evidence>
<feature type="domain" description="N-acetyltransferase" evidence="3">
    <location>
        <begin position="5"/>
        <end position="166"/>
    </location>
</feature>
<dbReference type="AlphaFoldDB" id="A0A517MZW0"/>
<accession>A0A517MZW0</accession>
<dbReference type="Pfam" id="PF00583">
    <property type="entry name" value="Acetyltransf_1"/>
    <property type="match status" value="1"/>
</dbReference>
<gene>
    <name evidence="4" type="primary">yncA</name>
    <name evidence="4" type="ORF">HG15A2_37580</name>
</gene>
<dbReference type="GO" id="GO:0016747">
    <property type="term" value="F:acyltransferase activity, transferring groups other than amino-acyl groups"/>
    <property type="evidence" value="ECO:0007669"/>
    <property type="project" value="InterPro"/>
</dbReference>
<name>A0A517MZW0_9BACT</name>
<sequence>MSSQISIRLAAPKDLPSINAIYNEYPAQSTTTYDLEPWSARQREAWFVDREAIHPVTVACREDQVVGWGSLGTFRSRPAYRRTVENSVYVHPSFVRQGVGSALMADQIARARQLGLRTIIAAIDSEQAGSLALHTKHGFVEAGRFPNIGRKFDRWLTSIFMQLMLD</sequence>
<dbReference type="SUPFAM" id="SSF55729">
    <property type="entry name" value="Acyl-CoA N-acyltransferases (Nat)"/>
    <property type="match status" value="1"/>
</dbReference>
<keyword evidence="1 4" id="KW-0808">Transferase</keyword>
<dbReference type="PROSITE" id="PS51186">
    <property type="entry name" value="GNAT"/>
    <property type="match status" value="1"/>
</dbReference>
<dbReference type="RefSeq" id="WP_145061912.1">
    <property type="nucleotide sequence ID" value="NZ_CP036263.1"/>
</dbReference>
<evidence type="ECO:0000313" key="4">
    <source>
        <dbReference type="EMBL" id="QDT00420.1"/>
    </source>
</evidence>
<protein>
    <submittedName>
        <fullName evidence="4">N-acyltransferase YncA</fullName>
        <ecNumber evidence="4">2.3.1.-</ecNumber>
    </submittedName>
</protein>
<organism evidence="4 5">
    <name type="scientific">Adhaeretor mobilis</name>
    <dbReference type="NCBI Taxonomy" id="1930276"/>
    <lineage>
        <taxon>Bacteria</taxon>
        <taxon>Pseudomonadati</taxon>
        <taxon>Planctomycetota</taxon>
        <taxon>Planctomycetia</taxon>
        <taxon>Pirellulales</taxon>
        <taxon>Lacipirellulaceae</taxon>
        <taxon>Adhaeretor</taxon>
    </lineage>
</organism>
<dbReference type="PANTHER" id="PTHR43072:SF23">
    <property type="entry name" value="UPF0039 PROTEIN C11D3.02C"/>
    <property type="match status" value="1"/>
</dbReference>
<evidence type="ECO:0000313" key="5">
    <source>
        <dbReference type="Proteomes" id="UP000319852"/>
    </source>
</evidence>
<keyword evidence="2 4" id="KW-0012">Acyltransferase</keyword>